<dbReference type="EnsemblMetazoa" id="XM_012199591.1">
    <property type="protein sequence ID" value="XP_012054981.1"/>
    <property type="gene ID" value="LOC105618049"/>
</dbReference>
<feature type="compositionally biased region" description="Basic and acidic residues" evidence="3">
    <location>
        <begin position="145"/>
        <end position="174"/>
    </location>
</feature>
<dbReference type="EMBL" id="ADTU01000410">
    <property type="status" value="NOT_ANNOTATED_CDS"/>
    <property type="molecule type" value="Genomic_DNA"/>
</dbReference>
<evidence type="ECO:0000313" key="5">
    <source>
        <dbReference type="EnsemblMetazoa" id="XP_012054981.1"/>
    </source>
</evidence>
<dbReference type="InterPro" id="IPR018244">
    <property type="entry name" value="Allrgn_V5/Tpx1_CS"/>
</dbReference>
<dbReference type="InterPro" id="IPR035940">
    <property type="entry name" value="CAP_sf"/>
</dbReference>
<dbReference type="OrthoDB" id="414826at2759"/>
<dbReference type="AlphaFoldDB" id="A0A158NBS3"/>
<evidence type="ECO:0000256" key="1">
    <source>
        <dbReference type="ARBA" id="ARBA00004613"/>
    </source>
</evidence>
<sequence>MQIWNQELANITQTWVSQCNYNHDACRDIDTYRFIHSRIWYDKVKKFDANRVKQSFEMQVETNNYTQIVWTKTTEIDCGFTRYKNNQWNTNYLVCNYGPAGNIRNESARNDERQRVFIVFELRMDTSDPYIRKSAAPRVCPWLPGERENTRPRARECERSPDEEAISRVKQKER</sequence>
<comment type="subcellular location">
    <subcellularLocation>
        <location evidence="1">Secreted</location>
    </subcellularLocation>
</comment>
<dbReference type="InParanoid" id="A0A158NBS3"/>
<accession>A0A158NBS3</accession>
<dbReference type="Pfam" id="PF00188">
    <property type="entry name" value="CAP"/>
    <property type="match status" value="1"/>
</dbReference>
<dbReference type="PROSITE" id="PS01010">
    <property type="entry name" value="CRISP_2"/>
    <property type="match status" value="1"/>
</dbReference>
<protein>
    <recommendedName>
        <fullName evidence="4">SCP domain-containing protein</fullName>
    </recommendedName>
</protein>
<feature type="domain" description="SCP" evidence="4">
    <location>
        <begin position="3"/>
        <end position="105"/>
    </location>
</feature>
<dbReference type="InterPro" id="IPR014044">
    <property type="entry name" value="CAP_dom"/>
</dbReference>
<dbReference type="Gene3D" id="3.40.33.10">
    <property type="entry name" value="CAP"/>
    <property type="match status" value="1"/>
</dbReference>
<dbReference type="GO" id="GO:0005576">
    <property type="term" value="C:extracellular region"/>
    <property type="evidence" value="ECO:0007669"/>
    <property type="project" value="UniProtKB-SubCell"/>
</dbReference>
<reference evidence="5" key="2">
    <citation type="submission" date="2016-04" db="UniProtKB">
        <authorList>
            <consortium name="EnsemblMetazoa"/>
        </authorList>
    </citation>
    <scope>IDENTIFICATION</scope>
</reference>
<keyword evidence="2" id="KW-0964">Secreted</keyword>
<evidence type="ECO:0000256" key="2">
    <source>
        <dbReference type="ARBA" id="ARBA00022525"/>
    </source>
</evidence>
<dbReference type="InterPro" id="IPR001283">
    <property type="entry name" value="CRISP-related"/>
</dbReference>
<dbReference type="PANTHER" id="PTHR10334">
    <property type="entry name" value="CYSTEINE-RICH SECRETORY PROTEIN-RELATED"/>
    <property type="match status" value="1"/>
</dbReference>
<organism evidence="5 6">
    <name type="scientific">Atta cephalotes</name>
    <name type="common">Leafcutter ant</name>
    <dbReference type="NCBI Taxonomy" id="12957"/>
    <lineage>
        <taxon>Eukaryota</taxon>
        <taxon>Metazoa</taxon>
        <taxon>Ecdysozoa</taxon>
        <taxon>Arthropoda</taxon>
        <taxon>Hexapoda</taxon>
        <taxon>Insecta</taxon>
        <taxon>Pterygota</taxon>
        <taxon>Neoptera</taxon>
        <taxon>Endopterygota</taxon>
        <taxon>Hymenoptera</taxon>
        <taxon>Apocrita</taxon>
        <taxon>Aculeata</taxon>
        <taxon>Formicoidea</taxon>
        <taxon>Formicidae</taxon>
        <taxon>Myrmicinae</taxon>
        <taxon>Atta</taxon>
    </lineage>
</organism>
<evidence type="ECO:0000259" key="4">
    <source>
        <dbReference type="SMART" id="SM00198"/>
    </source>
</evidence>
<dbReference type="Proteomes" id="UP000005205">
    <property type="component" value="Unassembled WGS sequence"/>
</dbReference>
<dbReference type="SUPFAM" id="SSF55797">
    <property type="entry name" value="PR-1-like"/>
    <property type="match status" value="1"/>
</dbReference>
<evidence type="ECO:0000313" key="6">
    <source>
        <dbReference type="Proteomes" id="UP000005205"/>
    </source>
</evidence>
<keyword evidence="6" id="KW-1185">Reference proteome</keyword>
<evidence type="ECO:0000256" key="3">
    <source>
        <dbReference type="SAM" id="MobiDB-lite"/>
    </source>
</evidence>
<feature type="region of interest" description="Disordered" evidence="3">
    <location>
        <begin position="143"/>
        <end position="174"/>
    </location>
</feature>
<dbReference type="SMART" id="SM00198">
    <property type="entry name" value="SCP"/>
    <property type="match status" value="1"/>
</dbReference>
<reference evidence="6" key="1">
    <citation type="journal article" date="2011" name="PLoS Genet.">
        <title>The genome sequence of the leaf-cutter ant Atta cephalotes reveals insights into its obligate symbiotic lifestyle.</title>
        <authorList>
            <person name="Suen G."/>
            <person name="Teiling C."/>
            <person name="Li L."/>
            <person name="Holt C."/>
            <person name="Abouheif E."/>
            <person name="Bornberg-Bauer E."/>
            <person name="Bouffard P."/>
            <person name="Caldera E.J."/>
            <person name="Cash E."/>
            <person name="Cavanaugh A."/>
            <person name="Denas O."/>
            <person name="Elhaik E."/>
            <person name="Fave M.J."/>
            <person name="Gadau J."/>
            <person name="Gibson J.D."/>
            <person name="Graur D."/>
            <person name="Grubbs K.J."/>
            <person name="Hagen D.E."/>
            <person name="Harkins T.T."/>
            <person name="Helmkampf M."/>
            <person name="Hu H."/>
            <person name="Johnson B.R."/>
            <person name="Kim J."/>
            <person name="Marsh S.E."/>
            <person name="Moeller J.A."/>
            <person name="Munoz-Torres M.C."/>
            <person name="Murphy M.C."/>
            <person name="Naughton M.C."/>
            <person name="Nigam S."/>
            <person name="Overson R."/>
            <person name="Rajakumar R."/>
            <person name="Reese J.T."/>
            <person name="Scott J.J."/>
            <person name="Smith C.R."/>
            <person name="Tao S."/>
            <person name="Tsutsui N.D."/>
            <person name="Viljakainen L."/>
            <person name="Wissler L."/>
            <person name="Yandell M.D."/>
            <person name="Zimmer F."/>
            <person name="Taylor J."/>
            <person name="Slater S.C."/>
            <person name="Clifton S.W."/>
            <person name="Warren W.C."/>
            <person name="Elsik C.G."/>
            <person name="Smith C.D."/>
            <person name="Weinstock G.M."/>
            <person name="Gerardo N.M."/>
            <person name="Currie C.R."/>
        </authorList>
    </citation>
    <scope>NUCLEOTIDE SEQUENCE [LARGE SCALE GENOMIC DNA]</scope>
</reference>
<dbReference type="EMBL" id="ADTU01000409">
    <property type="status" value="NOT_ANNOTATED_CDS"/>
    <property type="molecule type" value="Genomic_DNA"/>
</dbReference>
<proteinExistence type="predicted"/>
<name>A0A158NBS3_ATTCE</name>
<dbReference type="KEGG" id="acep:105618049"/>
<dbReference type="PRINTS" id="PR00837">
    <property type="entry name" value="V5TPXLIKE"/>
</dbReference>
<gene>
    <name evidence="5" type="primary">105618049</name>
</gene>